<accession>A0A835E5T4</accession>
<name>A0A835E5T4_9POAL</name>
<feature type="signal peptide" evidence="1">
    <location>
        <begin position="1"/>
        <end position="23"/>
    </location>
</feature>
<reference evidence="2" key="1">
    <citation type="submission" date="2020-07" db="EMBL/GenBank/DDBJ databases">
        <title>Genome sequence and genetic diversity analysis of an under-domesticated orphan crop, white fonio (Digitaria exilis).</title>
        <authorList>
            <person name="Bennetzen J.L."/>
            <person name="Chen S."/>
            <person name="Ma X."/>
            <person name="Wang X."/>
            <person name="Yssel A.E.J."/>
            <person name="Chaluvadi S.R."/>
            <person name="Johnson M."/>
            <person name="Gangashetty P."/>
            <person name="Hamidou F."/>
            <person name="Sanogo M.D."/>
            <person name="Zwaenepoel A."/>
            <person name="Wallace J."/>
            <person name="Van De Peer Y."/>
            <person name="Van Deynze A."/>
        </authorList>
    </citation>
    <scope>NUCLEOTIDE SEQUENCE</scope>
    <source>
        <tissue evidence="2">Leaves</tissue>
    </source>
</reference>
<sequence>MTFNKNQVAACFTLALLVASSLGEFSTEAMAPAPYRRCYEWVPMVKCKSNDKMCLNYCLKKDSSYIGPVTACDAIGIDDAAWRAVNFGSKFSNQRLNDLDLEFTTLEKILYEAVICMQKKGHLAIIAKQQPRANL</sequence>
<dbReference type="OrthoDB" id="674893at2759"/>
<evidence type="ECO:0000313" key="3">
    <source>
        <dbReference type="Proteomes" id="UP000636709"/>
    </source>
</evidence>
<keyword evidence="1" id="KW-0732">Signal</keyword>
<proteinExistence type="predicted"/>
<evidence type="ECO:0000256" key="1">
    <source>
        <dbReference type="SAM" id="SignalP"/>
    </source>
</evidence>
<keyword evidence="3" id="KW-1185">Reference proteome</keyword>
<feature type="chain" id="PRO_5032734239" evidence="1">
    <location>
        <begin position="24"/>
        <end position="135"/>
    </location>
</feature>
<comment type="caution">
    <text evidence="2">The sequence shown here is derived from an EMBL/GenBank/DDBJ whole genome shotgun (WGS) entry which is preliminary data.</text>
</comment>
<dbReference type="AlphaFoldDB" id="A0A835E5T4"/>
<evidence type="ECO:0000313" key="2">
    <source>
        <dbReference type="EMBL" id="KAF8665210.1"/>
    </source>
</evidence>
<protein>
    <submittedName>
        <fullName evidence="2">Uncharacterized protein</fullName>
    </submittedName>
</protein>
<organism evidence="2 3">
    <name type="scientific">Digitaria exilis</name>
    <dbReference type="NCBI Taxonomy" id="1010633"/>
    <lineage>
        <taxon>Eukaryota</taxon>
        <taxon>Viridiplantae</taxon>
        <taxon>Streptophyta</taxon>
        <taxon>Embryophyta</taxon>
        <taxon>Tracheophyta</taxon>
        <taxon>Spermatophyta</taxon>
        <taxon>Magnoliopsida</taxon>
        <taxon>Liliopsida</taxon>
        <taxon>Poales</taxon>
        <taxon>Poaceae</taxon>
        <taxon>PACMAD clade</taxon>
        <taxon>Panicoideae</taxon>
        <taxon>Panicodae</taxon>
        <taxon>Paniceae</taxon>
        <taxon>Anthephorinae</taxon>
        <taxon>Digitaria</taxon>
    </lineage>
</organism>
<dbReference type="Proteomes" id="UP000636709">
    <property type="component" value="Unassembled WGS sequence"/>
</dbReference>
<dbReference type="EMBL" id="JACEFO010002331">
    <property type="protein sequence ID" value="KAF8665210.1"/>
    <property type="molecule type" value="Genomic_DNA"/>
</dbReference>
<gene>
    <name evidence="2" type="ORF">HU200_054106</name>
</gene>